<dbReference type="Proteomes" id="UP000298493">
    <property type="component" value="Unassembled WGS sequence"/>
</dbReference>
<feature type="region of interest" description="Disordered" evidence="1">
    <location>
        <begin position="180"/>
        <end position="208"/>
    </location>
</feature>
<name>A0A4Z1NGM6_9PEZI</name>
<sequence length="376" mass="41255">MSTPTKVKNAASILPLLETQETEDEVSVQTIRALPSVVQHGRYQSSLGTATAETSPTTKTSSKPQIPPSPDTSPNHDHHPGSPSSNPDPQHLVDAPDISSNQRPYSKAVSLADGLIEDFRHVLDYDAIPERGFQEELIRAFGDGTLQLKSPFDFETQELELAQSEREMGLESSPTPEILSTLENSPSMPATTISTETTPKPVTTTQPTRSSMLDILPSFKTSLAADTLSLTPKSLLETVYMTNEALVDELVLGDLDACIDKLRVVTEKRGGGREAKKELEVAIEKLKFLERQVLAIKILGATEKLKPVGGVQTVEKSNTIDANTTKESVAVCEQREKSGTMAELLRCLGKMNVSRRQKVRAWGKKLARIKVRMWRN</sequence>
<accession>A0A4Z1NGM6</accession>
<organism evidence="2 3">
    <name type="scientific">Venturia nashicola</name>
    <dbReference type="NCBI Taxonomy" id="86259"/>
    <lineage>
        <taxon>Eukaryota</taxon>
        <taxon>Fungi</taxon>
        <taxon>Dikarya</taxon>
        <taxon>Ascomycota</taxon>
        <taxon>Pezizomycotina</taxon>
        <taxon>Dothideomycetes</taxon>
        <taxon>Pleosporomycetidae</taxon>
        <taxon>Venturiales</taxon>
        <taxon>Venturiaceae</taxon>
        <taxon>Venturia</taxon>
    </lineage>
</organism>
<evidence type="ECO:0000256" key="1">
    <source>
        <dbReference type="SAM" id="MobiDB-lite"/>
    </source>
</evidence>
<feature type="region of interest" description="Disordered" evidence="1">
    <location>
        <begin position="43"/>
        <end position="105"/>
    </location>
</feature>
<proteinExistence type="predicted"/>
<dbReference type="OrthoDB" id="10515888at2759"/>
<evidence type="ECO:0000313" key="3">
    <source>
        <dbReference type="Proteomes" id="UP000298493"/>
    </source>
</evidence>
<dbReference type="AlphaFoldDB" id="A0A4Z1NGM6"/>
<feature type="compositionally biased region" description="Low complexity" evidence="1">
    <location>
        <begin position="189"/>
        <end position="208"/>
    </location>
</feature>
<feature type="compositionally biased region" description="Low complexity" evidence="1">
    <location>
        <begin position="49"/>
        <end position="64"/>
    </location>
</feature>
<evidence type="ECO:0000313" key="2">
    <source>
        <dbReference type="EMBL" id="TID12895.1"/>
    </source>
</evidence>
<protein>
    <submittedName>
        <fullName evidence="2">Uncharacterized protein</fullName>
    </submittedName>
</protein>
<reference evidence="2 3" key="1">
    <citation type="submission" date="2019-04" db="EMBL/GenBank/DDBJ databases">
        <title>High contiguity whole genome sequence and gene annotation resource for two Venturia nashicola isolates.</title>
        <authorList>
            <person name="Prokchorchik M."/>
            <person name="Won K."/>
            <person name="Lee Y."/>
            <person name="Choi E.D."/>
            <person name="Segonzac C."/>
            <person name="Sohn K.H."/>
        </authorList>
    </citation>
    <scope>NUCLEOTIDE SEQUENCE [LARGE SCALE GENOMIC DNA]</scope>
    <source>
        <strain evidence="2 3">PRI2</strain>
    </source>
</reference>
<gene>
    <name evidence="2" type="ORF">E6O75_ATG10079</name>
</gene>
<comment type="caution">
    <text evidence="2">The sequence shown here is derived from an EMBL/GenBank/DDBJ whole genome shotgun (WGS) entry which is preliminary data.</text>
</comment>
<feature type="region of interest" description="Disordered" evidence="1">
    <location>
        <begin position="1"/>
        <end position="27"/>
    </location>
</feature>
<keyword evidence="3" id="KW-1185">Reference proteome</keyword>
<dbReference type="EMBL" id="SNSC02000031">
    <property type="protein sequence ID" value="TID12895.1"/>
    <property type="molecule type" value="Genomic_DNA"/>
</dbReference>